<dbReference type="InterPro" id="IPR040495">
    <property type="entry name" value="HU-CCDC81_bac_1"/>
</dbReference>
<feature type="compositionally biased region" description="Basic and acidic residues" evidence="1">
    <location>
        <begin position="310"/>
        <end position="332"/>
    </location>
</feature>
<evidence type="ECO:0000313" key="4">
    <source>
        <dbReference type="Proteomes" id="UP000516305"/>
    </source>
</evidence>
<reference evidence="3 4" key="1">
    <citation type="submission" date="2020-08" db="EMBL/GenBank/DDBJ databases">
        <title>Croceimicrobium hydrocarbonivorans gen. nov., sp. nov., a novel marine bacterium isolated from a bacterial consortium that degrades polyethylene terephthalate.</title>
        <authorList>
            <person name="Liu R."/>
        </authorList>
    </citation>
    <scope>NUCLEOTIDE SEQUENCE [LARGE SCALE GENOMIC DNA]</scope>
    <source>
        <strain evidence="3 4">A20-9</strain>
    </source>
</reference>
<dbReference type="Proteomes" id="UP000516305">
    <property type="component" value="Chromosome"/>
</dbReference>
<organism evidence="3 4">
    <name type="scientific">Croceimicrobium hydrocarbonivorans</name>
    <dbReference type="NCBI Taxonomy" id="2761580"/>
    <lineage>
        <taxon>Bacteria</taxon>
        <taxon>Pseudomonadati</taxon>
        <taxon>Bacteroidota</taxon>
        <taxon>Flavobacteriia</taxon>
        <taxon>Flavobacteriales</taxon>
        <taxon>Owenweeksiaceae</taxon>
        <taxon>Croceimicrobium</taxon>
    </lineage>
</organism>
<dbReference type="InterPro" id="IPR036680">
    <property type="entry name" value="SPOR-like_sf"/>
</dbReference>
<dbReference type="RefSeq" id="WP_210760228.1">
    <property type="nucleotide sequence ID" value="NZ_CP060139.1"/>
</dbReference>
<evidence type="ECO:0000256" key="1">
    <source>
        <dbReference type="SAM" id="MobiDB-lite"/>
    </source>
</evidence>
<dbReference type="KEGG" id="chyd:H4K34_07640"/>
<gene>
    <name evidence="3" type="ORF">H4K34_07640</name>
</gene>
<dbReference type="Pfam" id="PF18175">
    <property type="entry name" value="HU-CCDC81_bac_2"/>
    <property type="match status" value="1"/>
</dbReference>
<dbReference type="EMBL" id="CP060139">
    <property type="protein sequence ID" value="QNR25703.1"/>
    <property type="molecule type" value="Genomic_DNA"/>
</dbReference>
<dbReference type="SUPFAM" id="SSF110997">
    <property type="entry name" value="Sporulation related repeat"/>
    <property type="match status" value="1"/>
</dbReference>
<evidence type="ECO:0000313" key="3">
    <source>
        <dbReference type="EMBL" id="QNR25703.1"/>
    </source>
</evidence>
<dbReference type="GO" id="GO:0042834">
    <property type="term" value="F:peptidoglycan binding"/>
    <property type="evidence" value="ECO:0007669"/>
    <property type="project" value="InterPro"/>
</dbReference>
<feature type="region of interest" description="Disordered" evidence="1">
    <location>
        <begin position="349"/>
        <end position="386"/>
    </location>
</feature>
<name>A0A7H0VJ05_9FLAO</name>
<proteinExistence type="predicted"/>
<dbReference type="PROSITE" id="PS51724">
    <property type="entry name" value="SPOR"/>
    <property type="match status" value="1"/>
</dbReference>
<dbReference type="Pfam" id="PF18174">
    <property type="entry name" value="HU-CCDC81_bac_1"/>
    <property type="match status" value="1"/>
</dbReference>
<dbReference type="Gene3D" id="3.30.70.1070">
    <property type="entry name" value="Sporulation related repeat"/>
    <property type="match status" value="1"/>
</dbReference>
<feature type="region of interest" description="Disordered" evidence="1">
    <location>
        <begin position="239"/>
        <end position="258"/>
    </location>
</feature>
<protein>
    <submittedName>
        <fullName evidence="3">SPOR domain-containing protein</fullName>
    </submittedName>
</protein>
<dbReference type="AlphaFoldDB" id="A0A7H0VJ05"/>
<sequence>MVKHTIDHYISNLLYFNECVVVPGFGAFLTRYFSAEVNSATHMFRPPSKRVAFNARIQENDGLLAKHISKTEGVSYEKAMESIEISVRSWKKVLRAGRKVNLTGIGRLYMSDTGKLQFNPAHDINYDIQSYGLNIFRANAMEREQEIKRSVNKAIEKHQGKKVKAKVEPKEDAKVRQLNFRRWTAVLGPVAAAMLVGAYLYVTPGSFNTVKEQVSGIFINHSQDTLESPTYSDIASNEAGLGFQEPEGPRLNGEYGPEDDVLTEEQISEEAIDPTTEANETATISEETAPAEAIIEENSKPALVDLPQNSEEKSSTEIAEDKAESPVKENSKKVHYNFSAKGKPLYNVKKRPEDLATSNTPNYKPKTEKQPKTVAAQPKIASESEMAPAKAIVVQNKSEQNKAQKATEQKVNPNTSAQANLADAGEFQIIVGAFSSAANANNYVEQLKGQGWSAYSYRAGNLNRVAIGKLKNRDQANSLLGQVKQQVNSRAWVNQL</sequence>
<dbReference type="InterPro" id="IPR007730">
    <property type="entry name" value="SPOR-like_dom"/>
</dbReference>
<dbReference type="InterPro" id="IPR041268">
    <property type="entry name" value="HU-CCDC81_bac_2"/>
</dbReference>
<keyword evidence="4" id="KW-1185">Reference proteome</keyword>
<dbReference type="Pfam" id="PF05036">
    <property type="entry name" value="SPOR"/>
    <property type="match status" value="1"/>
</dbReference>
<feature type="domain" description="SPOR" evidence="2">
    <location>
        <begin position="421"/>
        <end position="496"/>
    </location>
</feature>
<accession>A0A7H0VJ05</accession>
<feature type="region of interest" description="Disordered" evidence="1">
    <location>
        <begin position="298"/>
        <end position="332"/>
    </location>
</feature>
<evidence type="ECO:0000259" key="2">
    <source>
        <dbReference type="PROSITE" id="PS51724"/>
    </source>
</evidence>